<evidence type="ECO:0000313" key="1">
    <source>
        <dbReference type="EnsemblMetazoa" id="Aqu2.1.36982_001"/>
    </source>
</evidence>
<accession>A0A1X7VBS5</accession>
<dbReference type="AlphaFoldDB" id="A0A1X7VBS5"/>
<dbReference type="EnsemblMetazoa" id="Aqu2.1.36982_001">
    <property type="protein sequence ID" value="Aqu2.1.36982_001"/>
    <property type="gene ID" value="Aqu2.1.36982"/>
</dbReference>
<reference evidence="1" key="1">
    <citation type="submission" date="2017-05" db="UniProtKB">
        <authorList>
            <consortium name="EnsemblMetazoa"/>
        </authorList>
    </citation>
    <scope>IDENTIFICATION</scope>
</reference>
<sequence>MPLLYQFITDEVFQCLLKKLHGPSTQTSITSISTAAISISFMKSNALRYVGGYVCLKAVITFAGTEDLDRVKKLILLTEENDTRTSSQWIDSVNRGGLLQITEDAFPFFMEMEAVIKAAFIGQHQQINKEILMSNILDHANVKSKWERIFGSVDFDASLSILKFIIHLYITIRWFAHASGIVELQEQCTKKL</sequence>
<dbReference type="InParanoid" id="A0A1X7VBS5"/>
<proteinExistence type="predicted"/>
<organism evidence="1">
    <name type="scientific">Amphimedon queenslandica</name>
    <name type="common">Sponge</name>
    <dbReference type="NCBI Taxonomy" id="400682"/>
    <lineage>
        <taxon>Eukaryota</taxon>
        <taxon>Metazoa</taxon>
        <taxon>Porifera</taxon>
        <taxon>Demospongiae</taxon>
        <taxon>Heteroscleromorpha</taxon>
        <taxon>Haplosclerida</taxon>
        <taxon>Niphatidae</taxon>
        <taxon>Amphimedon</taxon>
    </lineage>
</organism>
<name>A0A1X7VBS5_AMPQE</name>
<protein>
    <submittedName>
        <fullName evidence="1">Uncharacterized protein</fullName>
    </submittedName>
</protein>